<evidence type="ECO:0000256" key="1">
    <source>
        <dbReference type="ARBA" id="ARBA00004365"/>
    </source>
</evidence>
<dbReference type="NCBIfam" id="TIGR02492">
    <property type="entry name" value="flgK_ends"/>
    <property type="match status" value="1"/>
</dbReference>
<evidence type="ECO:0000256" key="3">
    <source>
        <dbReference type="ARBA" id="ARBA00009677"/>
    </source>
</evidence>
<dbReference type="InterPro" id="IPR010930">
    <property type="entry name" value="Flg_bb/hook_C_dom"/>
</dbReference>
<keyword evidence="9" id="KW-0282">Flagellum</keyword>
<dbReference type="AlphaFoldDB" id="A0A4Q2RF83"/>
<evidence type="ECO:0000259" key="8">
    <source>
        <dbReference type="Pfam" id="PF22638"/>
    </source>
</evidence>
<dbReference type="GO" id="GO:0044780">
    <property type="term" value="P:bacterial-type flagellum assembly"/>
    <property type="evidence" value="ECO:0007669"/>
    <property type="project" value="InterPro"/>
</dbReference>
<dbReference type="GO" id="GO:0005576">
    <property type="term" value="C:extracellular region"/>
    <property type="evidence" value="ECO:0007669"/>
    <property type="project" value="UniProtKB-SubCell"/>
</dbReference>
<keyword evidence="9" id="KW-0966">Cell projection</keyword>
<keyword evidence="6" id="KW-0975">Bacterial flagellum</keyword>
<gene>
    <name evidence="9" type="primary">flgK</name>
    <name evidence="9" type="ORF">D3272_07125</name>
</gene>
<evidence type="ECO:0000313" key="9">
    <source>
        <dbReference type="EMBL" id="RYB05961.1"/>
    </source>
</evidence>
<evidence type="ECO:0000259" key="7">
    <source>
        <dbReference type="Pfam" id="PF06429"/>
    </source>
</evidence>
<evidence type="ECO:0000256" key="5">
    <source>
        <dbReference type="ARBA" id="ARBA00022525"/>
    </source>
</evidence>
<dbReference type="EMBL" id="QYBC01000005">
    <property type="protein sequence ID" value="RYB05961.1"/>
    <property type="molecule type" value="Genomic_DNA"/>
</dbReference>
<dbReference type="SUPFAM" id="SSF64518">
    <property type="entry name" value="Phase 1 flagellin"/>
    <property type="match status" value="1"/>
</dbReference>
<evidence type="ECO:0000313" key="10">
    <source>
        <dbReference type="Proteomes" id="UP000289411"/>
    </source>
</evidence>
<dbReference type="GO" id="GO:0005198">
    <property type="term" value="F:structural molecule activity"/>
    <property type="evidence" value="ECO:0007669"/>
    <property type="project" value="InterPro"/>
</dbReference>
<dbReference type="Pfam" id="PF22638">
    <property type="entry name" value="FlgK_D1"/>
    <property type="match status" value="1"/>
</dbReference>
<reference evidence="9 10" key="1">
    <citation type="submission" date="2018-09" db="EMBL/GenBank/DDBJ databases">
        <authorList>
            <person name="Grouzdev D.S."/>
            <person name="Krutkina M.S."/>
        </authorList>
    </citation>
    <scope>NUCLEOTIDE SEQUENCE [LARGE SCALE GENOMIC DNA]</scope>
    <source>
        <strain evidence="9 10">RmlP001</strain>
    </source>
</reference>
<proteinExistence type="inferred from homology"/>
<evidence type="ECO:0000256" key="4">
    <source>
        <dbReference type="ARBA" id="ARBA00016244"/>
    </source>
</evidence>
<dbReference type="OrthoDB" id="7181295at2"/>
<reference evidence="9 10" key="2">
    <citation type="submission" date="2019-02" db="EMBL/GenBank/DDBJ databases">
        <title>'Lichenibacterium ramalinii' gen. nov. sp. nov., 'Lichenibacterium minor' gen. nov. sp. nov.</title>
        <authorList>
            <person name="Pankratov T."/>
        </authorList>
    </citation>
    <scope>NUCLEOTIDE SEQUENCE [LARGE SCALE GENOMIC DNA]</scope>
    <source>
        <strain evidence="9 10">RmlP001</strain>
    </source>
</reference>
<dbReference type="GO" id="GO:0009424">
    <property type="term" value="C:bacterial-type flagellum hook"/>
    <property type="evidence" value="ECO:0007669"/>
    <property type="project" value="InterPro"/>
</dbReference>
<evidence type="ECO:0000256" key="2">
    <source>
        <dbReference type="ARBA" id="ARBA00004613"/>
    </source>
</evidence>
<comment type="caution">
    <text evidence="9">The sequence shown here is derived from an EMBL/GenBank/DDBJ whole genome shotgun (WGS) entry which is preliminary data.</text>
</comment>
<keyword evidence="10" id="KW-1185">Reference proteome</keyword>
<dbReference type="Pfam" id="PF06429">
    <property type="entry name" value="Flg_bbr_C"/>
    <property type="match status" value="1"/>
</dbReference>
<comment type="similarity">
    <text evidence="3">Belongs to the flagella basal body rod proteins family.</text>
</comment>
<comment type="subcellular location">
    <subcellularLocation>
        <location evidence="1">Bacterial flagellum</location>
    </subcellularLocation>
    <subcellularLocation>
        <location evidence="2">Secreted</location>
    </subcellularLocation>
</comment>
<keyword evidence="5" id="KW-0964">Secreted</keyword>
<protein>
    <recommendedName>
        <fullName evidence="4">Flagellar hook-associated protein 1</fullName>
    </recommendedName>
</protein>
<dbReference type="Proteomes" id="UP000289411">
    <property type="component" value="Unassembled WGS sequence"/>
</dbReference>
<sequence length="492" mass="48860">MSLSTTLSIAQSALSTNAALSTIVSRNIAGVNDPNYSTKNASAVTTLDGGVEISGIRSATDTALFNNLLGAKSDAASASALSEGLGQLEQTLGLSSTTAADGTSTDSSPATLLGNLTNALQSYAASPTQATLGQAAVTAAKTLATSLNAASSTVQSVRAQADKDLASAVASVNSLLQQFGAANAAVVSANIAGTDGTDALDTRNTILQSLSSQLGITTADAGNGGLALYTDGGATLFQGTARKVSFTPTASYGTHPDGSAVVGNAVLVDGVPVTGTSATMASKSGAIAGLAQLRDTVAVDYGHQLDQIAGGLISAFSEKVQADGTSVPGLFTVSNATTTAFASTITVAASVDPSRKGDVTLLRDGGIAGAATKVNTDATATSYSAHLTAMLATLDSVRQFDGTSGGAASGTLSAYAASSVSWLETNRQAASTASTDKAALVTQTTTNLSSATGVNLDEQLSKMLDLEHSYQASAELLTTVKSMLDSLLQAVN</sequence>
<dbReference type="InterPro" id="IPR053927">
    <property type="entry name" value="FlgK_helical"/>
</dbReference>
<feature type="domain" description="Flagellar basal-body/hook protein C-terminal" evidence="7">
    <location>
        <begin position="451"/>
        <end position="489"/>
    </location>
</feature>
<dbReference type="InterPro" id="IPR002371">
    <property type="entry name" value="FlgK"/>
</dbReference>
<organism evidence="9 10">
    <name type="scientific">Lichenibacterium ramalinae</name>
    <dbReference type="NCBI Taxonomy" id="2316527"/>
    <lineage>
        <taxon>Bacteria</taxon>
        <taxon>Pseudomonadati</taxon>
        <taxon>Pseudomonadota</taxon>
        <taxon>Alphaproteobacteria</taxon>
        <taxon>Hyphomicrobiales</taxon>
        <taxon>Lichenihabitantaceae</taxon>
        <taxon>Lichenibacterium</taxon>
    </lineage>
</organism>
<dbReference type="PANTHER" id="PTHR30033:SF1">
    <property type="entry name" value="FLAGELLAR HOOK-ASSOCIATED PROTEIN 1"/>
    <property type="match status" value="1"/>
</dbReference>
<evidence type="ECO:0000256" key="6">
    <source>
        <dbReference type="ARBA" id="ARBA00023143"/>
    </source>
</evidence>
<name>A0A4Q2RF83_9HYPH</name>
<accession>A0A4Q2RF83</accession>
<dbReference type="PANTHER" id="PTHR30033">
    <property type="entry name" value="FLAGELLAR HOOK-ASSOCIATED PROTEIN 1"/>
    <property type="match status" value="1"/>
</dbReference>
<dbReference type="RefSeq" id="WP_129218471.1">
    <property type="nucleotide sequence ID" value="NZ_QYBC01000005.1"/>
</dbReference>
<keyword evidence="9" id="KW-0969">Cilium</keyword>
<feature type="domain" description="Flagellar hook-associated protein FlgK helical" evidence="8">
    <location>
        <begin position="106"/>
        <end position="325"/>
    </location>
</feature>